<dbReference type="EMBL" id="VSRQ01000001">
    <property type="protein sequence ID" value="TYK52768.1"/>
    <property type="molecule type" value="Genomic_DNA"/>
</dbReference>
<sequence length="415" mass="44609">MPEVVFSVDQARSMREQATPGHNRWHPDIPAAATVRPGAEFRVECREWTDGQIGNNDSANDVRDVDLSPCHMLSGPIAVEGAEPGDLLVVDILDIGPVPQETGPRPGQGWGYTGIFAKQNGGGFLTDHYPDAYKAIWDFHGQQATSRHIPGVRFTGITHPGLFGTAPSPELLARWNAREQALIDTDPTRVPPLALPPLPEGVLAGNLAGDALAKVGAEGARTVPPRENGGNHDIKNFTRGARVFYPVHVAGGLLSGGDLHFSQGDGEITFCGAIEMGGFIDFHVDLIKGGMEKYGVTNNPIFMPGNVEPRYSEFVSFIGISVDHETDTNLYNDATVAYRNACLNAIEYLKTFGYSGEQAYLLLGAAPIEGRVSGVVDIPNACCSLYLPTEIFDFDIRPTADGPRRADRGQCAVSS</sequence>
<dbReference type="Pfam" id="PF03069">
    <property type="entry name" value="FmdA_AmdA"/>
    <property type="match status" value="1"/>
</dbReference>
<dbReference type="AlphaFoldDB" id="A0A5D3FXI2"/>
<dbReference type="GO" id="GO:0016811">
    <property type="term" value="F:hydrolase activity, acting on carbon-nitrogen (but not peptide) bonds, in linear amides"/>
    <property type="evidence" value="ECO:0007669"/>
    <property type="project" value="InterPro"/>
</dbReference>
<keyword evidence="2" id="KW-1185">Reference proteome</keyword>
<organism evidence="1 2">
    <name type="scientific">Actinomadura decatromicini</name>
    <dbReference type="NCBI Taxonomy" id="2604572"/>
    <lineage>
        <taxon>Bacteria</taxon>
        <taxon>Bacillati</taxon>
        <taxon>Actinomycetota</taxon>
        <taxon>Actinomycetes</taxon>
        <taxon>Streptosporangiales</taxon>
        <taxon>Thermomonosporaceae</taxon>
        <taxon>Actinomadura</taxon>
    </lineage>
</organism>
<dbReference type="InterPro" id="IPR054833">
    <property type="entry name" value="FormamaseFmdA"/>
</dbReference>
<name>A0A5D3FXI2_9ACTN</name>
<reference evidence="1 2" key="1">
    <citation type="submission" date="2019-08" db="EMBL/GenBank/DDBJ databases">
        <title>Actinomadura sp. nov. CYP1-5 isolated from mountain soil.</title>
        <authorList>
            <person name="Songsumanus A."/>
            <person name="Kuncharoen N."/>
            <person name="Kudo T."/>
            <person name="Yuki M."/>
            <person name="Igarashi Y."/>
            <person name="Tanasupawat S."/>
        </authorList>
    </citation>
    <scope>NUCLEOTIDE SEQUENCE [LARGE SCALE GENOMIC DNA]</scope>
    <source>
        <strain evidence="1 2">CYP1-5</strain>
    </source>
</reference>
<proteinExistence type="predicted"/>
<dbReference type="RefSeq" id="WP_148757366.1">
    <property type="nucleotide sequence ID" value="NZ_VSRQ01000001.1"/>
</dbReference>
<comment type="caution">
    <text evidence="1">The sequence shown here is derived from an EMBL/GenBank/DDBJ whole genome shotgun (WGS) entry which is preliminary data.</text>
</comment>
<dbReference type="InterPro" id="IPR004304">
    <property type="entry name" value="FmdA_AmdA"/>
</dbReference>
<dbReference type="Proteomes" id="UP000323505">
    <property type="component" value="Unassembled WGS sequence"/>
</dbReference>
<gene>
    <name evidence="1" type="ORF">FXF68_03170</name>
</gene>
<evidence type="ECO:0000313" key="2">
    <source>
        <dbReference type="Proteomes" id="UP000323505"/>
    </source>
</evidence>
<dbReference type="PANTHER" id="PTHR31891">
    <property type="entry name" value="FORMAMIDASE C869.04-RELATED"/>
    <property type="match status" value="1"/>
</dbReference>
<accession>A0A5D3FXI2</accession>
<dbReference type="NCBIfam" id="NF045496">
    <property type="entry name" value="FormamaseFmdA"/>
    <property type="match status" value="1"/>
</dbReference>
<dbReference type="SUPFAM" id="SSF141130">
    <property type="entry name" value="Acetamidase/Formamidase-like"/>
    <property type="match status" value="1"/>
</dbReference>
<dbReference type="PANTHER" id="PTHR31891:SF1">
    <property type="entry name" value="FORMAMIDASE C869.04-RELATED"/>
    <property type="match status" value="1"/>
</dbReference>
<dbReference type="Gene3D" id="2.60.120.580">
    <property type="entry name" value="Acetamidase/Formamidase-like domains"/>
    <property type="match status" value="1"/>
</dbReference>
<evidence type="ECO:0000313" key="1">
    <source>
        <dbReference type="EMBL" id="TYK52768.1"/>
    </source>
</evidence>
<protein>
    <submittedName>
        <fullName evidence="1">Acetamidase/formamidase family protein</fullName>
    </submittedName>
</protein>